<dbReference type="Proteomes" id="UP000663828">
    <property type="component" value="Unassembled WGS sequence"/>
</dbReference>
<dbReference type="SUPFAM" id="SSF55144">
    <property type="entry name" value="LigT-like"/>
    <property type="match status" value="1"/>
</dbReference>
<reference evidence="1" key="1">
    <citation type="submission" date="2021-02" db="EMBL/GenBank/DDBJ databases">
        <authorList>
            <person name="Nowell W R."/>
        </authorList>
    </citation>
    <scope>NUCLEOTIDE SEQUENCE</scope>
</reference>
<dbReference type="InterPro" id="IPR009097">
    <property type="entry name" value="Cyclic_Pdiesterase"/>
</dbReference>
<proteinExistence type="predicted"/>
<dbReference type="Gene3D" id="3.90.1140.10">
    <property type="entry name" value="Cyclic phosphodiesterase"/>
    <property type="match status" value="1"/>
</dbReference>
<dbReference type="EMBL" id="CAJNOR010000564">
    <property type="protein sequence ID" value="CAF0949070.1"/>
    <property type="molecule type" value="Genomic_DNA"/>
</dbReference>
<keyword evidence="3" id="KW-1185">Reference proteome</keyword>
<name>A0A814D6L8_ADIRI</name>
<gene>
    <name evidence="2" type="ORF">EDS130_LOCUS37684</name>
    <name evidence="1" type="ORF">XAT740_LOCUS10560</name>
</gene>
<protein>
    <submittedName>
        <fullName evidence="1">Uncharacterized protein</fullName>
    </submittedName>
</protein>
<sequence length="261" mass="30201">MLRVSNRKIAGFEVRWASFPGFSILFDNPGENYLKPRSSKLFELHNKVHEDSALHFYTILDEGMARLNVNALLNQFLFCALPSTTYHVTVWSGLNCKNIVNIDPQYRPMAEKWLSDLPQSTCNTSDDILQLPLMSSLCTKQDWNINFRFDHLDIWNSSVLAVVLRPDDDSLTIFEQFVEERTRLNTQFHERFNLFTDSKTYTPHVSLGYFANEEGAQKAMSSLHDWNTWFKSALQDNVLSFNHASLYGLTDMITFFKTDAC</sequence>
<organism evidence="1 3">
    <name type="scientific">Adineta ricciae</name>
    <name type="common">Rotifer</name>
    <dbReference type="NCBI Taxonomy" id="249248"/>
    <lineage>
        <taxon>Eukaryota</taxon>
        <taxon>Metazoa</taxon>
        <taxon>Spiralia</taxon>
        <taxon>Gnathifera</taxon>
        <taxon>Rotifera</taxon>
        <taxon>Eurotatoria</taxon>
        <taxon>Bdelloidea</taxon>
        <taxon>Adinetida</taxon>
        <taxon>Adinetidae</taxon>
        <taxon>Adineta</taxon>
    </lineage>
</organism>
<evidence type="ECO:0000313" key="1">
    <source>
        <dbReference type="EMBL" id="CAF0949070.1"/>
    </source>
</evidence>
<dbReference type="AlphaFoldDB" id="A0A814D6L8"/>
<comment type="caution">
    <text evidence="1">The sequence shown here is derived from an EMBL/GenBank/DDBJ whole genome shotgun (WGS) entry which is preliminary data.</text>
</comment>
<dbReference type="EMBL" id="CAJNOJ010000377">
    <property type="protein sequence ID" value="CAF1423673.1"/>
    <property type="molecule type" value="Genomic_DNA"/>
</dbReference>
<dbReference type="Proteomes" id="UP000663852">
    <property type="component" value="Unassembled WGS sequence"/>
</dbReference>
<evidence type="ECO:0000313" key="3">
    <source>
        <dbReference type="Proteomes" id="UP000663828"/>
    </source>
</evidence>
<dbReference type="OrthoDB" id="9970411at2759"/>
<accession>A0A814D6L8</accession>
<evidence type="ECO:0000313" key="2">
    <source>
        <dbReference type="EMBL" id="CAF1423673.1"/>
    </source>
</evidence>